<dbReference type="SUPFAM" id="SSF103473">
    <property type="entry name" value="MFS general substrate transporter"/>
    <property type="match status" value="1"/>
</dbReference>
<keyword evidence="8" id="KW-0406">Ion transport</keyword>
<keyword evidence="4" id="KW-0813">Transport</keyword>
<reference evidence="14" key="1">
    <citation type="journal article" date="2023" name="Mol. Phylogenet. Evol.">
        <title>Genome-scale phylogeny and comparative genomics of the fungal order Sordariales.</title>
        <authorList>
            <person name="Hensen N."/>
            <person name="Bonometti L."/>
            <person name="Westerberg I."/>
            <person name="Brannstrom I.O."/>
            <person name="Guillou S."/>
            <person name="Cros-Aarteil S."/>
            <person name="Calhoun S."/>
            <person name="Haridas S."/>
            <person name="Kuo A."/>
            <person name="Mondo S."/>
            <person name="Pangilinan J."/>
            <person name="Riley R."/>
            <person name="LaButti K."/>
            <person name="Andreopoulos B."/>
            <person name="Lipzen A."/>
            <person name="Chen C."/>
            <person name="Yan M."/>
            <person name="Daum C."/>
            <person name="Ng V."/>
            <person name="Clum A."/>
            <person name="Steindorff A."/>
            <person name="Ohm R.A."/>
            <person name="Martin F."/>
            <person name="Silar P."/>
            <person name="Natvig D.O."/>
            <person name="Lalanne C."/>
            <person name="Gautier V."/>
            <person name="Ament-Velasquez S.L."/>
            <person name="Kruys A."/>
            <person name="Hutchinson M.I."/>
            <person name="Powell A.J."/>
            <person name="Barry K."/>
            <person name="Miller A.N."/>
            <person name="Grigoriev I.V."/>
            <person name="Debuchy R."/>
            <person name="Gladieux P."/>
            <person name="Hiltunen Thoren M."/>
            <person name="Johannesson H."/>
        </authorList>
    </citation>
    <scope>NUCLEOTIDE SEQUENCE</scope>
    <source>
        <strain evidence="14">PSN324</strain>
    </source>
</reference>
<dbReference type="GO" id="GO:0006811">
    <property type="term" value="P:monoatomic ion transport"/>
    <property type="evidence" value="ECO:0007669"/>
    <property type="project" value="UniProtKB-KW"/>
</dbReference>
<dbReference type="GO" id="GO:0005886">
    <property type="term" value="C:plasma membrane"/>
    <property type="evidence" value="ECO:0007669"/>
    <property type="project" value="UniProtKB-SubCell"/>
</dbReference>
<dbReference type="Pfam" id="PF05631">
    <property type="entry name" value="MFS_5"/>
    <property type="match status" value="1"/>
</dbReference>
<evidence type="ECO:0000256" key="5">
    <source>
        <dbReference type="ARBA" id="ARBA00022475"/>
    </source>
</evidence>
<comment type="caution">
    <text evidence="14">The sequence shown here is derived from an EMBL/GenBank/DDBJ whole genome shotgun (WGS) entry which is preliminary data.</text>
</comment>
<keyword evidence="5" id="KW-1003">Cell membrane</keyword>
<evidence type="ECO:0000256" key="10">
    <source>
        <dbReference type="ARBA" id="ARBA00030646"/>
    </source>
</evidence>
<keyword evidence="7 13" id="KW-1133">Transmembrane helix</keyword>
<feature type="transmembrane region" description="Helical" evidence="13">
    <location>
        <begin position="301"/>
        <end position="325"/>
    </location>
</feature>
<keyword evidence="9 13" id="KW-0472">Membrane</keyword>
<dbReference type="Gene3D" id="1.20.1250.20">
    <property type="entry name" value="MFS general substrate transporter like domains"/>
    <property type="match status" value="1"/>
</dbReference>
<evidence type="ECO:0000256" key="4">
    <source>
        <dbReference type="ARBA" id="ARBA00022448"/>
    </source>
</evidence>
<evidence type="ECO:0000256" key="6">
    <source>
        <dbReference type="ARBA" id="ARBA00022692"/>
    </source>
</evidence>
<feature type="transmembrane region" description="Helical" evidence="13">
    <location>
        <begin position="422"/>
        <end position="441"/>
    </location>
</feature>
<reference evidence="14" key="2">
    <citation type="submission" date="2023-06" db="EMBL/GenBank/DDBJ databases">
        <authorList>
            <consortium name="Lawrence Berkeley National Laboratory"/>
            <person name="Mondo S.J."/>
            <person name="Hensen N."/>
            <person name="Bonometti L."/>
            <person name="Westerberg I."/>
            <person name="Brannstrom I.O."/>
            <person name="Guillou S."/>
            <person name="Cros-Aarteil S."/>
            <person name="Calhoun S."/>
            <person name="Haridas S."/>
            <person name="Kuo A."/>
            <person name="Pangilinan J."/>
            <person name="Riley R."/>
            <person name="Labutti K."/>
            <person name="Andreopoulos B."/>
            <person name="Lipzen A."/>
            <person name="Chen C."/>
            <person name="Yanf M."/>
            <person name="Daum C."/>
            <person name="Ng V."/>
            <person name="Clum A."/>
            <person name="Steindorff A."/>
            <person name="Ohm R."/>
            <person name="Martin F."/>
            <person name="Silar P."/>
            <person name="Natvig D."/>
            <person name="Lalanne C."/>
            <person name="Gautier V."/>
            <person name="Ament-Velasquez S.L."/>
            <person name="Kruys A."/>
            <person name="Hutchinson M.I."/>
            <person name="Powell A.J."/>
            <person name="Barry K."/>
            <person name="Miller A.N."/>
            <person name="Grigoriev I.V."/>
            <person name="Debuchy R."/>
            <person name="Gladieux P."/>
            <person name="Thoren M.H."/>
            <person name="Johannesson H."/>
        </authorList>
    </citation>
    <scope>NUCLEOTIDE SEQUENCE</scope>
    <source>
        <strain evidence="14">PSN324</strain>
    </source>
</reference>
<dbReference type="GO" id="GO:0015098">
    <property type="term" value="F:molybdate ion transmembrane transporter activity"/>
    <property type="evidence" value="ECO:0007669"/>
    <property type="project" value="InterPro"/>
</dbReference>
<feature type="transmembrane region" description="Helical" evidence="13">
    <location>
        <begin position="130"/>
        <end position="149"/>
    </location>
</feature>
<evidence type="ECO:0000313" key="14">
    <source>
        <dbReference type="EMBL" id="KAK4457839.1"/>
    </source>
</evidence>
<feature type="transmembrane region" description="Helical" evidence="13">
    <location>
        <begin position="332"/>
        <end position="351"/>
    </location>
</feature>
<accession>A0AAV9HCY9</accession>
<feature type="transmembrane region" description="Helical" evidence="13">
    <location>
        <begin position="74"/>
        <end position="94"/>
    </location>
</feature>
<comment type="function">
    <text evidence="1">Mediates high-affinity intracellular uptake of the rare oligo-element molybdenum.</text>
</comment>
<dbReference type="AlphaFoldDB" id="A0AAV9HCY9"/>
<dbReference type="EMBL" id="MU865095">
    <property type="protein sequence ID" value="KAK4457839.1"/>
    <property type="molecule type" value="Genomic_DNA"/>
</dbReference>
<dbReference type="Proteomes" id="UP001321749">
    <property type="component" value="Unassembled WGS sequence"/>
</dbReference>
<evidence type="ECO:0000256" key="12">
    <source>
        <dbReference type="SAM" id="MobiDB-lite"/>
    </source>
</evidence>
<feature type="transmembrane region" description="Helical" evidence="13">
    <location>
        <begin position="203"/>
        <end position="221"/>
    </location>
</feature>
<name>A0AAV9HCY9_9PEZI</name>
<dbReference type="PANTHER" id="PTHR23516:SF1">
    <property type="entry name" value="MOLYBDATE-ANION TRANSPORTER"/>
    <property type="match status" value="1"/>
</dbReference>
<proteinExistence type="predicted"/>
<evidence type="ECO:0000256" key="3">
    <source>
        <dbReference type="ARBA" id="ARBA00021242"/>
    </source>
</evidence>
<feature type="transmembrane region" description="Helical" evidence="13">
    <location>
        <begin position="6"/>
        <end position="22"/>
    </location>
</feature>
<feature type="transmembrane region" description="Helical" evidence="13">
    <location>
        <begin position="357"/>
        <end position="379"/>
    </location>
</feature>
<feature type="compositionally biased region" description="Low complexity" evidence="12">
    <location>
        <begin position="227"/>
        <end position="250"/>
    </location>
</feature>
<gene>
    <name evidence="14" type="ORF">QBC42DRAFT_341460</name>
</gene>
<feature type="transmembrane region" description="Helical" evidence="13">
    <location>
        <begin position="106"/>
        <end position="124"/>
    </location>
</feature>
<sequence>MDIYTINLTLLLTLCGALFFRTKTLSPSSLTPANLKSNPLLPFYAVYTLVMASDWLQGPFLYSLYRDEHAVSPSLIPSLFTTGFLSGAASGSVIGSWADKNGRKNACLLFCAIYAASCILTTLPGGSIPLLFLGRVLGGIGTSLLFTVFESWMVADVKSKSRPESELSKTFGVMSTLNSLVAIASGVASEWLVTATGTKKSPFWASAALLLLAAGIISSTWKENYATPTPSTPSKTGGSKKTTGSSSKSPLSALISPKILALALTTTLFEGSMYLFVFFWAPALLSLPSRTQPQSSSSSSSLPFGIIFSSFMASTLLSSLSFASLTARISHSALLTLLLASSSILFLLSASPSTQQSAFWVFCLFEGAVGLYFPAMGVLKGKMIDDAVRARIYGFLRIPLNVFVVGALVLTRDAGEEGFGKVFTACSGLLAVAAGVVGVVMRREGEEKQGKNE</sequence>
<evidence type="ECO:0000256" key="9">
    <source>
        <dbReference type="ARBA" id="ARBA00023136"/>
    </source>
</evidence>
<feature type="transmembrane region" description="Helical" evidence="13">
    <location>
        <begin position="259"/>
        <end position="281"/>
    </location>
</feature>
<evidence type="ECO:0000313" key="15">
    <source>
        <dbReference type="Proteomes" id="UP001321749"/>
    </source>
</evidence>
<dbReference type="PANTHER" id="PTHR23516">
    <property type="entry name" value="SAM (S-ADENOSYL METHIONINE) TRANSPORTER"/>
    <property type="match status" value="1"/>
</dbReference>
<keyword evidence="15" id="KW-1185">Reference proteome</keyword>
<organism evidence="14 15">
    <name type="scientific">Cladorrhinum samala</name>
    <dbReference type="NCBI Taxonomy" id="585594"/>
    <lineage>
        <taxon>Eukaryota</taxon>
        <taxon>Fungi</taxon>
        <taxon>Dikarya</taxon>
        <taxon>Ascomycota</taxon>
        <taxon>Pezizomycotina</taxon>
        <taxon>Sordariomycetes</taxon>
        <taxon>Sordariomycetidae</taxon>
        <taxon>Sordariales</taxon>
        <taxon>Podosporaceae</taxon>
        <taxon>Cladorrhinum</taxon>
    </lineage>
</organism>
<protein>
    <recommendedName>
        <fullName evidence="3">Molybdate-anion transporter</fullName>
    </recommendedName>
    <alternativeName>
        <fullName evidence="10">Major facilitator superfamily domain-containing protein 5</fullName>
    </alternativeName>
    <alternativeName>
        <fullName evidence="11">Molybdate transporter 2 homolog</fullName>
    </alternativeName>
</protein>
<evidence type="ECO:0000256" key="11">
    <source>
        <dbReference type="ARBA" id="ARBA00032555"/>
    </source>
</evidence>
<keyword evidence="6 13" id="KW-0812">Transmembrane</keyword>
<evidence type="ECO:0000256" key="8">
    <source>
        <dbReference type="ARBA" id="ARBA00023065"/>
    </source>
</evidence>
<feature type="region of interest" description="Disordered" evidence="12">
    <location>
        <begin position="225"/>
        <end position="251"/>
    </location>
</feature>
<feature type="transmembrane region" description="Helical" evidence="13">
    <location>
        <begin position="391"/>
        <end position="410"/>
    </location>
</feature>
<comment type="subcellular location">
    <subcellularLocation>
        <location evidence="2">Cell membrane</location>
        <topology evidence="2">Multi-pass membrane protein</topology>
    </subcellularLocation>
</comment>
<evidence type="ECO:0000256" key="2">
    <source>
        <dbReference type="ARBA" id="ARBA00004651"/>
    </source>
</evidence>
<dbReference type="InterPro" id="IPR008509">
    <property type="entry name" value="MOT2/MFSD5"/>
</dbReference>
<evidence type="ECO:0000256" key="13">
    <source>
        <dbReference type="SAM" id="Phobius"/>
    </source>
</evidence>
<feature type="transmembrane region" description="Helical" evidence="13">
    <location>
        <begin position="170"/>
        <end position="191"/>
    </location>
</feature>
<evidence type="ECO:0000256" key="1">
    <source>
        <dbReference type="ARBA" id="ARBA00003019"/>
    </source>
</evidence>
<dbReference type="InterPro" id="IPR036259">
    <property type="entry name" value="MFS_trans_sf"/>
</dbReference>
<feature type="transmembrane region" description="Helical" evidence="13">
    <location>
        <begin position="43"/>
        <end position="62"/>
    </location>
</feature>
<evidence type="ECO:0000256" key="7">
    <source>
        <dbReference type="ARBA" id="ARBA00022989"/>
    </source>
</evidence>